<accession>A0A2S9J0E1</accession>
<evidence type="ECO:0000313" key="2">
    <source>
        <dbReference type="EMBL" id="PRD46242.1"/>
    </source>
</evidence>
<dbReference type="AlphaFoldDB" id="A0A2S9J0E1"/>
<dbReference type="EMBL" id="PVBQ01000016">
    <property type="protein sequence ID" value="PRD46242.1"/>
    <property type="molecule type" value="Genomic_DNA"/>
</dbReference>
<keyword evidence="1" id="KW-0812">Transmembrane</keyword>
<keyword evidence="1" id="KW-1133">Transmembrane helix</keyword>
<proteinExistence type="predicted"/>
<organism evidence="2 3">
    <name type="scientific">Sphingobacterium haloxyli</name>
    <dbReference type="NCBI Taxonomy" id="2100533"/>
    <lineage>
        <taxon>Bacteria</taxon>
        <taxon>Pseudomonadati</taxon>
        <taxon>Bacteroidota</taxon>
        <taxon>Sphingobacteriia</taxon>
        <taxon>Sphingobacteriales</taxon>
        <taxon>Sphingobacteriaceae</taxon>
        <taxon>Sphingobacterium</taxon>
    </lineage>
</organism>
<feature type="transmembrane region" description="Helical" evidence="1">
    <location>
        <begin position="44"/>
        <end position="72"/>
    </location>
</feature>
<name>A0A2S9J0E1_9SPHI</name>
<evidence type="ECO:0000256" key="1">
    <source>
        <dbReference type="SAM" id="Phobius"/>
    </source>
</evidence>
<protein>
    <submittedName>
        <fullName evidence="2">Uncharacterized protein</fullName>
    </submittedName>
</protein>
<reference evidence="2 3" key="1">
    <citation type="submission" date="2018-02" db="EMBL/GenBank/DDBJ databases">
        <title>The draft genome of Sphingobacterium sp. 5JN-11.</title>
        <authorList>
            <person name="Liu L."/>
            <person name="Li L."/>
            <person name="Liang L."/>
            <person name="Zhang X."/>
            <person name="Wang T."/>
        </authorList>
    </citation>
    <scope>NUCLEOTIDE SEQUENCE [LARGE SCALE GENOMIC DNA]</scope>
    <source>
        <strain evidence="2 3">5JN-11</strain>
    </source>
</reference>
<keyword evidence="3" id="KW-1185">Reference proteome</keyword>
<sequence>MLATALHPLFTIRRLIRPICGYLPGKAWILKNRKKPHMHTQRSYTFYFINVRYTYAILITLFAGLLVLVPVALFLEHYRVDTRYAGICLIFGVAVWFGSIVYFAVKQTRARNEREEITFVTGGFSSRIFGQIRFDDIDHYKIRKGLSRLNFDKPAPSLLLSTKAGKRYRFDLHVKEYEQEIPIYMAFLDTFVSHMDAWQQHGSVTDAGRIPEIGTRSEIDAPTLHDILVSRTVPANNKKGVAAAIHTEAREELEAARKRQNRARNIVIPVSLVLSMFIFARTYIPDIVKKLNPDPIERLQQNALTQYSEQQEALRRTIADDGNVYLFSNDASADLKPVLIPNSDASATTDLPLLAMTETTRAARDFIRDKDSLGYRIYLWRDSLQFPQIQYHPRAAARESKKLYFFLYDERAELSSFFRIGMTREKPRTPFTLMWMLEYEQPEELPEKMVGSTGYTNLTDLSWFLERFSGISFYVASSQFHGLTQSGFAQAAEIVRTALYEKGVDTSGFVQREFQTGLIEQQNNR</sequence>
<keyword evidence="1" id="KW-0472">Membrane</keyword>
<feature type="transmembrane region" description="Helical" evidence="1">
    <location>
        <begin position="84"/>
        <end position="105"/>
    </location>
</feature>
<feature type="transmembrane region" description="Helical" evidence="1">
    <location>
        <begin position="266"/>
        <end position="284"/>
    </location>
</feature>
<comment type="caution">
    <text evidence="2">The sequence shown here is derived from an EMBL/GenBank/DDBJ whole genome shotgun (WGS) entry which is preliminary data.</text>
</comment>
<dbReference type="Proteomes" id="UP000239711">
    <property type="component" value="Unassembled WGS sequence"/>
</dbReference>
<evidence type="ECO:0000313" key="3">
    <source>
        <dbReference type="Proteomes" id="UP000239711"/>
    </source>
</evidence>
<gene>
    <name evidence="2" type="ORF">C5745_16705</name>
</gene>